<dbReference type="InterPro" id="IPR005828">
    <property type="entry name" value="MFS_sugar_transport-like"/>
</dbReference>
<feature type="transmembrane region" description="Helical" evidence="9">
    <location>
        <begin position="192"/>
        <end position="211"/>
    </location>
</feature>
<dbReference type="PROSITE" id="PS00217">
    <property type="entry name" value="SUGAR_TRANSPORT_2"/>
    <property type="match status" value="1"/>
</dbReference>
<dbReference type="PRINTS" id="PR00171">
    <property type="entry name" value="SUGRTRNSPORT"/>
</dbReference>
<dbReference type="PANTHER" id="PTHR48020">
    <property type="entry name" value="PROTON MYO-INOSITOL COTRANSPORTER"/>
    <property type="match status" value="1"/>
</dbReference>
<feature type="transmembrane region" description="Helical" evidence="9">
    <location>
        <begin position="339"/>
        <end position="361"/>
    </location>
</feature>
<gene>
    <name evidence="11" type="ORF">OG515_27055</name>
</gene>
<evidence type="ECO:0000256" key="3">
    <source>
        <dbReference type="ARBA" id="ARBA00022448"/>
    </source>
</evidence>
<dbReference type="PROSITE" id="PS50850">
    <property type="entry name" value="MFS"/>
    <property type="match status" value="1"/>
</dbReference>
<evidence type="ECO:0000256" key="6">
    <source>
        <dbReference type="ARBA" id="ARBA00022989"/>
    </source>
</evidence>
<evidence type="ECO:0000256" key="9">
    <source>
        <dbReference type="SAM" id="Phobius"/>
    </source>
</evidence>
<dbReference type="PANTHER" id="PTHR48020:SF12">
    <property type="entry name" value="PROTON MYO-INOSITOL COTRANSPORTER"/>
    <property type="match status" value="1"/>
</dbReference>
<proteinExistence type="inferred from homology"/>
<comment type="similarity">
    <text evidence="2 8">Belongs to the major facilitator superfamily. Sugar transporter (TC 2.A.1.1) family.</text>
</comment>
<feature type="transmembrane region" description="Helical" evidence="9">
    <location>
        <begin position="59"/>
        <end position="80"/>
    </location>
</feature>
<dbReference type="Gene3D" id="1.20.1250.20">
    <property type="entry name" value="MFS general substrate transporter like domains"/>
    <property type="match status" value="1"/>
</dbReference>
<feature type="transmembrane region" description="Helical" evidence="9">
    <location>
        <begin position="373"/>
        <end position="399"/>
    </location>
</feature>
<keyword evidence="4" id="KW-1003">Cell membrane</keyword>
<dbReference type="EMBL" id="CP109019">
    <property type="protein sequence ID" value="WUT85586.1"/>
    <property type="molecule type" value="Genomic_DNA"/>
</dbReference>
<evidence type="ECO:0000256" key="1">
    <source>
        <dbReference type="ARBA" id="ARBA00004651"/>
    </source>
</evidence>
<evidence type="ECO:0000259" key="10">
    <source>
        <dbReference type="PROSITE" id="PS50850"/>
    </source>
</evidence>
<name>A0ABZ1XRK4_9ACTN</name>
<feature type="domain" description="Major facilitator superfamily (MFS) profile" evidence="10">
    <location>
        <begin position="26"/>
        <end position="464"/>
    </location>
</feature>
<reference evidence="11" key="1">
    <citation type="submission" date="2022-10" db="EMBL/GenBank/DDBJ databases">
        <title>The complete genomes of actinobacterial strains from the NBC collection.</title>
        <authorList>
            <person name="Joergensen T.S."/>
            <person name="Alvarez Arevalo M."/>
            <person name="Sterndorff E.B."/>
            <person name="Faurdal D."/>
            <person name="Vuksanovic O."/>
            <person name="Mourched A.-S."/>
            <person name="Charusanti P."/>
            <person name="Shaw S."/>
            <person name="Blin K."/>
            <person name="Weber T."/>
        </authorList>
    </citation>
    <scope>NUCLEOTIDE SEQUENCE</scope>
    <source>
        <strain evidence="11">NBC_00668</strain>
    </source>
</reference>
<keyword evidence="5 9" id="KW-0812">Transmembrane</keyword>
<dbReference type="CDD" id="cd17359">
    <property type="entry name" value="MFS_XylE_like"/>
    <property type="match status" value="1"/>
</dbReference>
<dbReference type="Pfam" id="PF00083">
    <property type="entry name" value="Sugar_tr"/>
    <property type="match status" value="1"/>
</dbReference>
<feature type="transmembrane region" description="Helical" evidence="9">
    <location>
        <begin position="20"/>
        <end position="39"/>
    </location>
</feature>
<feature type="transmembrane region" description="Helical" evidence="9">
    <location>
        <begin position="117"/>
        <end position="138"/>
    </location>
</feature>
<evidence type="ECO:0000256" key="2">
    <source>
        <dbReference type="ARBA" id="ARBA00010992"/>
    </source>
</evidence>
<dbReference type="InterPro" id="IPR047984">
    <property type="entry name" value="XylE-like"/>
</dbReference>
<keyword evidence="6 9" id="KW-1133">Transmembrane helix</keyword>
<feature type="transmembrane region" description="Helical" evidence="9">
    <location>
        <begin position="442"/>
        <end position="460"/>
    </location>
</feature>
<dbReference type="Proteomes" id="UP001432060">
    <property type="component" value="Chromosome"/>
</dbReference>
<dbReference type="InterPro" id="IPR005829">
    <property type="entry name" value="Sugar_transporter_CS"/>
</dbReference>
<feature type="transmembrane region" description="Helical" evidence="9">
    <location>
        <begin position="150"/>
        <end position="172"/>
    </location>
</feature>
<feature type="transmembrane region" description="Helical" evidence="9">
    <location>
        <begin position="411"/>
        <end position="430"/>
    </location>
</feature>
<evidence type="ECO:0000256" key="5">
    <source>
        <dbReference type="ARBA" id="ARBA00022692"/>
    </source>
</evidence>
<keyword evidence="7 9" id="KW-0472">Membrane</keyword>
<organism evidence="11 12">
    <name type="scientific">Streptomyces melanogenes</name>
    <dbReference type="NCBI Taxonomy" id="67326"/>
    <lineage>
        <taxon>Bacteria</taxon>
        <taxon>Bacillati</taxon>
        <taxon>Actinomycetota</taxon>
        <taxon>Actinomycetes</taxon>
        <taxon>Kitasatosporales</taxon>
        <taxon>Streptomycetaceae</taxon>
        <taxon>Streptomyces</taxon>
    </lineage>
</organism>
<dbReference type="InterPro" id="IPR003663">
    <property type="entry name" value="Sugar/inositol_transpt"/>
</dbReference>
<keyword evidence="12" id="KW-1185">Reference proteome</keyword>
<dbReference type="InterPro" id="IPR020846">
    <property type="entry name" value="MFS_dom"/>
</dbReference>
<dbReference type="InterPro" id="IPR036259">
    <property type="entry name" value="MFS_trans_sf"/>
</dbReference>
<sequence length="472" mass="50409">MTSTTQPPASGARTAHPEHLAHVVFIAAAAAMGGFLFGYDSAVINGAVEAIRGRYDIGSAALAQVIAIALIGCAIGAATAGRIADRIGRIRCMQIASVLFTISAVGSALPFALWDLAFWRIIGGFAIGMASVIGPAYIAEVAPAAYRGRLGSFQQAAIVIGIAISQLVNWGILNAAGGDQRGELMGLEAWQVMLGVMVIPAVLYGLLSFAIPESPRFLISAGRDARAREVLKEVEGEHIDLDARVAEIEHAMKSEHKSTFKDLLGGSFFFKPIVWVGIGLSVFQQFVGINVAFYYSSTLWQSVGVDPTQSFFYSFTTSIINIIGTVIAMIFVDRIGRRPLALIGSVGMALGLALEAWAFSYDLVDGKLPATQGWVALVAAHVFVLFFALSWGVVVWVFLGEMFPNRIRAAALGVAASAQWIANWAITASFPSLADWNLSATYVIYTIFAALSIPFVLKYVKETKGKALEEMG</sequence>
<accession>A0ABZ1XRK4</accession>
<evidence type="ECO:0000256" key="8">
    <source>
        <dbReference type="RuleBase" id="RU003346"/>
    </source>
</evidence>
<dbReference type="NCBIfam" id="TIGR00879">
    <property type="entry name" value="SP"/>
    <property type="match status" value="1"/>
</dbReference>
<feature type="transmembrane region" description="Helical" evidence="9">
    <location>
        <begin position="92"/>
        <end position="111"/>
    </location>
</feature>
<protein>
    <submittedName>
        <fullName evidence="11">Sugar porter family MFS transporter</fullName>
    </submittedName>
</protein>
<feature type="transmembrane region" description="Helical" evidence="9">
    <location>
        <begin position="273"/>
        <end position="295"/>
    </location>
</feature>
<keyword evidence="3 8" id="KW-0813">Transport</keyword>
<dbReference type="InterPro" id="IPR050814">
    <property type="entry name" value="Myo-inositol_Transporter"/>
</dbReference>
<comment type="subcellular location">
    <subcellularLocation>
        <location evidence="1">Cell membrane</location>
        <topology evidence="1">Multi-pass membrane protein</topology>
    </subcellularLocation>
</comment>
<feature type="transmembrane region" description="Helical" evidence="9">
    <location>
        <begin position="311"/>
        <end position="332"/>
    </location>
</feature>
<evidence type="ECO:0000256" key="7">
    <source>
        <dbReference type="ARBA" id="ARBA00023136"/>
    </source>
</evidence>
<evidence type="ECO:0000313" key="12">
    <source>
        <dbReference type="Proteomes" id="UP001432060"/>
    </source>
</evidence>
<evidence type="ECO:0000256" key="4">
    <source>
        <dbReference type="ARBA" id="ARBA00022475"/>
    </source>
</evidence>
<dbReference type="PROSITE" id="PS00216">
    <property type="entry name" value="SUGAR_TRANSPORT_1"/>
    <property type="match status" value="1"/>
</dbReference>
<evidence type="ECO:0000313" key="11">
    <source>
        <dbReference type="EMBL" id="WUT85586.1"/>
    </source>
</evidence>
<dbReference type="SUPFAM" id="SSF103473">
    <property type="entry name" value="MFS general substrate transporter"/>
    <property type="match status" value="1"/>
</dbReference>
<dbReference type="RefSeq" id="WP_266984257.1">
    <property type="nucleotide sequence ID" value="NZ_CP109019.1"/>
</dbReference>